<keyword evidence="7" id="KW-1185">Reference proteome</keyword>
<dbReference type="InterPro" id="IPR052527">
    <property type="entry name" value="Metal_cation-efflux_comp"/>
</dbReference>
<evidence type="ECO:0000256" key="4">
    <source>
        <dbReference type="ARBA" id="ARBA00023136"/>
    </source>
</evidence>
<dbReference type="GO" id="GO:0004671">
    <property type="term" value="F:protein C-terminal S-isoprenylcysteine carboxyl O-methyltransferase activity"/>
    <property type="evidence" value="ECO:0007669"/>
    <property type="project" value="InterPro"/>
</dbReference>
<feature type="transmembrane region" description="Helical" evidence="5">
    <location>
        <begin position="45"/>
        <end position="64"/>
    </location>
</feature>
<organism evidence="6 7">
    <name type="scientific">Parvimonas micra</name>
    <dbReference type="NCBI Taxonomy" id="33033"/>
    <lineage>
        <taxon>Bacteria</taxon>
        <taxon>Bacillati</taxon>
        <taxon>Bacillota</taxon>
        <taxon>Tissierellia</taxon>
        <taxon>Tissierellales</taxon>
        <taxon>Peptoniphilaceae</taxon>
        <taxon>Parvimonas</taxon>
    </lineage>
</organism>
<reference evidence="6 7" key="1">
    <citation type="submission" date="2014-10" db="EMBL/GenBank/DDBJ databases">
        <title>Complete genome sequence of Parvimonas micra KCOM 1535 (= ChDC B708).</title>
        <authorList>
            <person name="Kook J.-K."/>
            <person name="Park S.-N."/>
            <person name="Lim Y.K."/>
            <person name="Roh H."/>
        </authorList>
    </citation>
    <scope>NUCLEOTIDE SEQUENCE [LARGE SCALE GENOMIC DNA]</scope>
    <source>
        <strain evidence="7">KCOM 1535 / ChDC B708</strain>
    </source>
</reference>
<evidence type="ECO:0000256" key="5">
    <source>
        <dbReference type="SAM" id="Phobius"/>
    </source>
</evidence>
<sequence length="178" mass="21054">MSYMIYAIVIAVFVIRLFFLKISIKNEKKILKDGGREYGVENSKRITILHILFYLFCLIEAIIRKPKFDKISFIGLLLIIFSIFMLYTVTRLLKDIWTVKLMILKDHKFVNHWLFVNVKHPNYFLNILPELTGLALLCHALYTALVISPLYIFVMYVRIKEEEKLLKEIIIPNGLREN</sequence>
<evidence type="ECO:0000256" key="3">
    <source>
        <dbReference type="ARBA" id="ARBA00022989"/>
    </source>
</evidence>
<dbReference type="KEGG" id="pmic:NW74_00445"/>
<dbReference type="GO" id="GO:0016020">
    <property type="term" value="C:membrane"/>
    <property type="evidence" value="ECO:0007669"/>
    <property type="project" value="UniProtKB-SubCell"/>
</dbReference>
<name>A0A0B4S070_9FIRM</name>
<keyword evidence="3 5" id="KW-1133">Transmembrane helix</keyword>
<evidence type="ECO:0000256" key="1">
    <source>
        <dbReference type="ARBA" id="ARBA00004141"/>
    </source>
</evidence>
<feature type="transmembrane region" description="Helical" evidence="5">
    <location>
        <begin position="6"/>
        <end position="24"/>
    </location>
</feature>
<dbReference type="EMBL" id="CP009761">
    <property type="protein sequence ID" value="AIZ35949.1"/>
    <property type="molecule type" value="Genomic_DNA"/>
</dbReference>
<dbReference type="PANTHER" id="PTHR43847">
    <property type="entry name" value="BLL3993 PROTEIN"/>
    <property type="match status" value="1"/>
</dbReference>
<evidence type="ECO:0000313" key="6">
    <source>
        <dbReference type="EMBL" id="AIZ35949.1"/>
    </source>
</evidence>
<comment type="subcellular location">
    <subcellularLocation>
        <location evidence="1">Membrane</location>
        <topology evidence="1">Multi-pass membrane protein</topology>
    </subcellularLocation>
</comment>
<feature type="transmembrane region" description="Helical" evidence="5">
    <location>
        <begin position="134"/>
        <end position="157"/>
    </location>
</feature>
<keyword evidence="4 5" id="KW-0472">Membrane</keyword>
<feature type="transmembrane region" description="Helical" evidence="5">
    <location>
        <begin position="70"/>
        <end position="89"/>
    </location>
</feature>
<dbReference type="AlphaFoldDB" id="A0A0B4S070"/>
<dbReference type="OrthoDB" id="5363370at2"/>
<proteinExistence type="predicted"/>
<gene>
    <name evidence="6" type="ORF">NW74_00445</name>
</gene>
<protein>
    <submittedName>
        <fullName evidence="6">Membrane protein</fullName>
    </submittedName>
</protein>
<dbReference type="Proteomes" id="UP000031386">
    <property type="component" value="Chromosome"/>
</dbReference>
<accession>A0A0B4S070</accession>
<dbReference type="Gene3D" id="1.20.120.1630">
    <property type="match status" value="1"/>
</dbReference>
<evidence type="ECO:0000256" key="2">
    <source>
        <dbReference type="ARBA" id="ARBA00022692"/>
    </source>
</evidence>
<dbReference type="InterPro" id="IPR007269">
    <property type="entry name" value="ICMT_MeTrfase"/>
</dbReference>
<evidence type="ECO:0000313" key="7">
    <source>
        <dbReference type="Proteomes" id="UP000031386"/>
    </source>
</evidence>
<dbReference type="PANTHER" id="PTHR43847:SF1">
    <property type="entry name" value="BLL3993 PROTEIN"/>
    <property type="match status" value="1"/>
</dbReference>
<keyword evidence="2 5" id="KW-0812">Transmembrane</keyword>
<dbReference type="Pfam" id="PF04140">
    <property type="entry name" value="ICMT"/>
    <property type="match status" value="1"/>
</dbReference>
<dbReference type="RefSeq" id="WP_041953254.1">
    <property type="nucleotide sequence ID" value="NZ_CP009761.1"/>
</dbReference>